<dbReference type="Pfam" id="PF01725">
    <property type="entry name" value="Ham1p_like"/>
    <property type="match status" value="1"/>
</dbReference>
<reference evidence="3" key="1">
    <citation type="journal article" date="2015" name="J. Microbiol. Biotechnol.">
        <title>Functional Metagenome Mining of Soil for a Novel Gentamicin Resistance Gene.</title>
        <authorList>
            <person name="Im H."/>
            <person name="Kim K.M."/>
            <person name="Lee S.H."/>
            <person name="Ryu C.M."/>
        </authorList>
    </citation>
    <scope>NUCLEOTIDE SEQUENCE</scope>
</reference>
<dbReference type="GO" id="GO:0047429">
    <property type="term" value="F:nucleoside triphosphate diphosphatase activity"/>
    <property type="evidence" value="ECO:0007669"/>
    <property type="project" value="InterPro"/>
</dbReference>
<dbReference type="GO" id="GO:0005737">
    <property type="term" value="C:cytoplasm"/>
    <property type="evidence" value="ECO:0007669"/>
    <property type="project" value="TreeGrafter"/>
</dbReference>
<evidence type="ECO:0000256" key="1">
    <source>
        <dbReference type="ARBA" id="ARBA00008023"/>
    </source>
</evidence>
<proteinExistence type="inferred from homology"/>
<dbReference type="InterPro" id="IPR029001">
    <property type="entry name" value="ITPase-like_fam"/>
</dbReference>
<dbReference type="PANTHER" id="PTHR11067:SF9">
    <property type="entry name" value="INOSINE TRIPHOSPHATE PYROPHOSPHATASE"/>
    <property type="match status" value="1"/>
</dbReference>
<dbReference type="CDD" id="cd00515">
    <property type="entry name" value="HAM1"/>
    <property type="match status" value="1"/>
</dbReference>
<dbReference type="EMBL" id="KU240005">
    <property type="protein sequence ID" value="ALV85571.1"/>
    <property type="molecule type" value="Genomic_DNA"/>
</dbReference>
<accession>A0A0U3SSE0</accession>
<evidence type="ECO:0000313" key="3">
    <source>
        <dbReference type="EMBL" id="ALV85571.1"/>
    </source>
</evidence>
<dbReference type="InterPro" id="IPR002637">
    <property type="entry name" value="RdgB/HAM1"/>
</dbReference>
<dbReference type="PANTHER" id="PTHR11067">
    <property type="entry name" value="INOSINE TRIPHOSPHATE PYROPHOSPHATASE/HAM1 PROTEIN"/>
    <property type="match status" value="1"/>
</dbReference>
<dbReference type="GO" id="GO:0009143">
    <property type="term" value="P:nucleoside triphosphate catabolic process"/>
    <property type="evidence" value="ECO:0007669"/>
    <property type="project" value="InterPro"/>
</dbReference>
<keyword evidence="2" id="KW-0378">Hydrolase</keyword>
<dbReference type="Gene3D" id="3.90.950.10">
    <property type="match status" value="1"/>
</dbReference>
<sequence>MTIGFVTGNANKFAEARAIVPELEMLEMDLPEIQEIDAQAIIGAKLAEAVRRMPGRELVVEDTSLSLKCLNGLPGPLIKWFLQAMGPRGLYEIASKFSETRATARTMIGYMDGAGAVRFFEGTVAGSIVVPRGATKFGWDPVFRPSGHLKTFAEMTREEKNAISMRRQAFAGLKAFLDGR</sequence>
<evidence type="ECO:0000256" key="2">
    <source>
        <dbReference type="ARBA" id="ARBA00022801"/>
    </source>
</evidence>
<dbReference type="AlphaFoldDB" id="A0A0U3SSE0"/>
<dbReference type="SUPFAM" id="SSF52972">
    <property type="entry name" value="ITPase-like"/>
    <property type="match status" value="1"/>
</dbReference>
<comment type="similarity">
    <text evidence="1">Belongs to the HAM1 NTPase family.</text>
</comment>
<organism evidence="3">
    <name type="scientific">uncultured bacterium pA1</name>
    <dbReference type="NCBI Taxonomy" id="1776268"/>
    <lineage>
        <taxon>Bacteria</taxon>
        <taxon>environmental samples</taxon>
    </lineage>
</organism>
<name>A0A0U3SSE0_9BACT</name>
<protein>
    <submittedName>
        <fullName evidence="3">Ham1 family protein</fullName>
    </submittedName>
</protein>